<name>A0A9Q0K519_9MAGN</name>
<dbReference type="AlphaFoldDB" id="A0A9Q0K519"/>
<proteinExistence type="predicted"/>
<gene>
    <name evidence="1" type="ORF">NE237_022194</name>
</gene>
<organism evidence="1 2">
    <name type="scientific">Protea cynaroides</name>
    <dbReference type="NCBI Taxonomy" id="273540"/>
    <lineage>
        <taxon>Eukaryota</taxon>
        <taxon>Viridiplantae</taxon>
        <taxon>Streptophyta</taxon>
        <taxon>Embryophyta</taxon>
        <taxon>Tracheophyta</taxon>
        <taxon>Spermatophyta</taxon>
        <taxon>Magnoliopsida</taxon>
        <taxon>Proteales</taxon>
        <taxon>Proteaceae</taxon>
        <taxon>Protea</taxon>
    </lineage>
</organism>
<sequence>MLPDQAKKSRPYWGFVEMVTTRIEDVKTALKGEEYDNATKGHQRKPPARALGKGVYRIIKHYTGKKVHTHFIYKFEFPPEDSKHEPQESLNVEREGSFLIQIKNPDQHGRSQFGGLQNKRKTVFSAHLQGQFGHLRYCPANPLDFLNYEGCEFLLISASDDIEEELGLELMPEGETELDCSDLLKTQILVVDVVKCLRGDGVQVASNVRVYILGIGSNQLLGIASLEGRVDVEYKITPPRRQVVVVRTPISIFNATEVPSEYSNELLMKGLRRHERFRNLVIFSTLFEI</sequence>
<dbReference type="PANTHER" id="PTHR34776">
    <property type="entry name" value="F17F16.3 PROTEIN"/>
    <property type="match status" value="1"/>
</dbReference>
<comment type="caution">
    <text evidence="1">The sequence shown here is derived from an EMBL/GenBank/DDBJ whole genome shotgun (WGS) entry which is preliminary data.</text>
</comment>
<reference evidence="1" key="1">
    <citation type="journal article" date="2023" name="Plant J.">
        <title>The genome of the king protea, Protea cynaroides.</title>
        <authorList>
            <person name="Chang J."/>
            <person name="Duong T.A."/>
            <person name="Schoeman C."/>
            <person name="Ma X."/>
            <person name="Roodt D."/>
            <person name="Barker N."/>
            <person name="Li Z."/>
            <person name="Van de Peer Y."/>
            <person name="Mizrachi E."/>
        </authorList>
    </citation>
    <scope>NUCLEOTIDE SEQUENCE</scope>
    <source>
        <tissue evidence="1">Young leaves</tissue>
    </source>
</reference>
<dbReference type="Proteomes" id="UP001141806">
    <property type="component" value="Unassembled WGS sequence"/>
</dbReference>
<keyword evidence="2" id="KW-1185">Reference proteome</keyword>
<dbReference type="EMBL" id="JAMYWD010000008">
    <property type="protein sequence ID" value="KAJ4962255.1"/>
    <property type="molecule type" value="Genomic_DNA"/>
</dbReference>
<dbReference type="PANTHER" id="PTHR34776:SF1">
    <property type="entry name" value="F17F16.3 PROTEIN"/>
    <property type="match status" value="1"/>
</dbReference>
<accession>A0A9Q0K519</accession>
<evidence type="ECO:0000313" key="2">
    <source>
        <dbReference type="Proteomes" id="UP001141806"/>
    </source>
</evidence>
<evidence type="ECO:0000313" key="1">
    <source>
        <dbReference type="EMBL" id="KAJ4962255.1"/>
    </source>
</evidence>
<protein>
    <submittedName>
        <fullName evidence="1">Uncharacterized protein</fullName>
    </submittedName>
</protein>
<dbReference type="OrthoDB" id="1028014at2759"/>